<reference evidence="1 2" key="1">
    <citation type="journal article" date="2019" name="Commun. Biol.">
        <title>The bagworm genome reveals a unique fibroin gene that provides high tensile strength.</title>
        <authorList>
            <person name="Kono N."/>
            <person name="Nakamura H."/>
            <person name="Ohtoshi R."/>
            <person name="Tomita M."/>
            <person name="Numata K."/>
            <person name="Arakawa K."/>
        </authorList>
    </citation>
    <scope>NUCLEOTIDE SEQUENCE [LARGE SCALE GENOMIC DNA]</scope>
</reference>
<proteinExistence type="predicted"/>
<keyword evidence="2" id="KW-1185">Reference proteome</keyword>
<sequence length="119" mass="13486">MRRLLYGDEPRRAREITGMKNAVNAIFSVGDSTKSCAETVIMIYNAGYEFESYSATRSSTEHYVTMVIMDYNAVLQFENYSTTHFNKGLGIDNDNVLQRCTINTSATEPRAVLRAAQRR</sequence>
<evidence type="ECO:0000313" key="1">
    <source>
        <dbReference type="EMBL" id="GBP19878.1"/>
    </source>
</evidence>
<dbReference type="Proteomes" id="UP000299102">
    <property type="component" value="Unassembled WGS sequence"/>
</dbReference>
<dbReference type="AlphaFoldDB" id="A0A4C1U0Y7"/>
<evidence type="ECO:0000313" key="2">
    <source>
        <dbReference type="Proteomes" id="UP000299102"/>
    </source>
</evidence>
<organism evidence="1 2">
    <name type="scientific">Eumeta variegata</name>
    <name type="common">Bagworm moth</name>
    <name type="synonym">Eumeta japonica</name>
    <dbReference type="NCBI Taxonomy" id="151549"/>
    <lineage>
        <taxon>Eukaryota</taxon>
        <taxon>Metazoa</taxon>
        <taxon>Ecdysozoa</taxon>
        <taxon>Arthropoda</taxon>
        <taxon>Hexapoda</taxon>
        <taxon>Insecta</taxon>
        <taxon>Pterygota</taxon>
        <taxon>Neoptera</taxon>
        <taxon>Endopterygota</taxon>
        <taxon>Lepidoptera</taxon>
        <taxon>Glossata</taxon>
        <taxon>Ditrysia</taxon>
        <taxon>Tineoidea</taxon>
        <taxon>Psychidae</taxon>
        <taxon>Oiketicinae</taxon>
        <taxon>Eumeta</taxon>
    </lineage>
</organism>
<gene>
    <name evidence="1" type="ORF">EVAR_75171_1</name>
</gene>
<comment type="caution">
    <text evidence="1">The sequence shown here is derived from an EMBL/GenBank/DDBJ whole genome shotgun (WGS) entry which is preliminary data.</text>
</comment>
<name>A0A4C1U0Y7_EUMVA</name>
<accession>A0A4C1U0Y7</accession>
<protein>
    <submittedName>
        <fullName evidence="1">Uncharacterized protein</fullName>
    </submittedName>
</protein>
<dbReference type="EMBL" id="BGZK01000112">
    <property type="protein sequence ID" value="GBP19878.1"/>
    <property type="molecule type" value="Genomic_DNA"/>
</dbReference>